<reference evidence="1" key="1">
    <citation type="submission" date="2021-06" db="EMBL/GenBank/DDBJ databases">
        <authorList>
            <person name="Szabo G."/>
        </authorList>
    </citation>
    <scope>NUCLEOTIDE SEQUENCE</scope>
    <source>
        <strain evidence="1">MYVALT</strain>
    </source>
</reference>
<dbReference type="AlphaFoldDB" id="A0A916JUA7"/>
<evidence type="ECO:0000313" key="2">
    <source>
        <dbReference type="Proteomes" id="UP000693996"/>
    </source>
</evidence>
<evidence type="ECO:0000313" key="1">
    <source>
        <dbReference type="EMBL" id="CAG7599613.1"/>
    </source>
</evidence>
<dbReference type="EMBL" id="OU343031">
    <property type="protein sequence ID" value="CAG7599613.1"/>
    <property type="molecule type" value="Genomic_DNA"/>
</dbReference>
<organism evidence="1 2">
    <name type="scientific">Candidatus Vallotiella hemipterorum</name>
    <dbReference type="NCBI Taxonomy" id="1177213"/>
    <lineage>
        <taxon>Bacteria</taxon>
        <taxon>Pseudomonadati</taxon>
        <taxon>Pseudomonadota</taxon>
        <taxon>Betaproteobacteria</taxon>
        <taxon>Burkholderiales</taxon>
        <taxon>Burkholderiaceae</taxon>
        <taxon>Candidatus Vallotiella</taxon>
    </lineage>
</organism>
<protein>
    <submittedName>
        <fullName evidence="1">Uncharacterized protein</fullName>
    </submittedName>
</protein>
<dbReference type="KEGG" id="vtr:MYVALT_F_00320"/>
<dbReference type="Proteomes" id="UP000693996">
    <property type="component" value="Chromosome"/>
</dbReference>
<gene>
    <name evidence="1" type="ORF">MYVALT_F_00320</name>
</gene>
<keyword evidence="2" id="KW-1185">Reference proteome</keyword>
<name>A0A916JUA7_9BURK</name>
<proteinExistence type="predicted"/>
<accession>A0A916JUA7</accession>
<sequence length="73" mass="7943">MFALKKVIAQKKSASAEKSTIKSTIKKPILSQETLIKKSSPEKRAPIIQPNTTTVQTTLNPTAAWPFPTGSHP</sequence>